<keyword evidence="3" id="KW-0597">Phosphoprotein</keyword>
<evidence type="ECO:0000313" key="9">
    <source>
        <dbReference type="Proteomes" id="UP000281498"/>
    </source>
</evidence>
<evidence type="ECO:0000256" key="3">
    <source>
        <dbReference type="ARBA" id="ARBA00022553"/>
    </source>
</evidence>
<sequence>MDFKEKSSNVSNKKYQELIEIPNAVIFQLDKEWNYIALNKKWTDITDYTIEEALGTPFLSYVKAEEQSSVEEQLKALLEGSGDGILKEFKLVSKQGKEEKVHLFLKIDFDKNQEIASFSGTITGLSSRKTNIEAFHNNIINYQLISENISDMVAVLAEDGLALYASPSHTTVLGFELDDYVGSYPLKHIHPDDWENMFHFFHKMVSTWSTLGIEYRCMNINGDWLDLEMKGTPIKGPNGEIQVISVSRDITARKKAEEELRQTTIKFETLIASLPYGVKVEDATGEVTLFNDAYLNIFPKSNTLDDQQLLVNEAQHMMKDYDSYLREKKNITKNLQTHRSEEIQLINGRTIERDSIPMMDGGLFDGYLWIFEM</sequence>
<dbReference type="Proteomes" id="UP000281498">
    <property type="component" value="Unassembled WGS sequence"/>
</dbReference>
<dbReference type="InterPro" id="IPR000700">
    <property type="entry name" value="PAS-assoc_C"/>
</dbReference>
<feature type="domain" description="PAS" evidence="6">
    <location>
        <begin position="138"/>
        <end position="208"/>
    </location>
</feature>
<dbReference type="OrthoDB" id="9781904at2"/>
<reference evidence="8 9" key="1">
    <citation type="submission" date="2017-10" db="EMBL/GenBank/DDBJ databases">
        <title>Bacillus sp. nov., a halophilic bacterium isolated from a Keqin Lake.</title>
        <authorList>
            <person name="Wang H."/>
        </authorList>
    </citation>
    <scope>NUCLEOTIDE SEQUENCE [LARGE SCALE GENOMIC DNA]</scope>
    <source>
        <strain evidence="8 9">KCTC 13187</strain>
    </source>
</reference>
<dbReference type="InterPro" id="IPR000014">
    <property type="entry name" value="PAS"/>
</dbReference>
<dbReference type="CDD" id="cd00130">
    <property type="entry name" value="PAS"/>
    <property type="match status" value="1"/>
</dbReference>
<keyword evidence="9" id="KW-1185">Reference proteome</keyword>
<dbReference type="SMART" id="SM00091">
    <property type="entry name" value="PAS"/>
    <property type="match status" value="3"/>
</dbReference>
<evidence type="ECO:0000256" key="5">
    <source>
        <dbReference type="ARBA" id="ARBA00022777"/>
    </source>
</evidence>
<name>A0A3A9K892_9BACI</name>
<protein>
    <recommendedName>
        <fullName evidence="2">histidine kinase</fullName>
        <ecNumber evidence="2">2.7.13.3</ecNumber>
    </recommendedName>
</protein>
<evidence type="ECO:0000259" key="7">
    <source>
        <dbReference type="PROSITE" id="PS50113"/>
    </source>
</evidence>
<dbReference type="EMBL" id="PDOE01000006">
    <property type="protein sequence ID" value="RKL66581.1"/>
    <property type="molecule type" value="Genomic_DNA"/>
</dbReference>
<organism evidence="8 9">
    <name type="scientific">Salipaludibacillus neizhouensis</name>
    <dbReference type="NCBI Taxonomy" id="885475"/>
    <lineage>
        <taxon>Bacteria</taxon>
        <taxon>Bacillati</taxon>
        <taxon>Bacillota</taxon>
        <taxon>Bacilli</taxon>
        <taxon>Bacillales</taxon>
        <taxon>Bacillaceae</taxon>
    </lineage>
</organism>
<evidence type="ECO:0000256" key="4">
    <source>
        <dbReference type="ARBA" id="ARBA00022679"/>
    </source>
</evidence>
<dbReference type="AlphaFoldDB" id="A0A3A9K892"/>
<dbReference type="PANTHER" id="PTHR43304:SF1">
    <property type="entry name" value="PAC DOMAIN-CONTAINING PROTEIN"/>
    <property type="match status" value="1"/>
</dbReference>
<evidence type="ECO:0000256" key="1">
    <source>
        <dbReference type="ARBA" id="ARBA00000085"/>
    </source>
</evidence>
<dbReference type="Pfam" id="PF08447">
    <property type="entry name" value="PAS_3"/>
    <property type="match status" value="2"/>
</dbReference>
<proteinExistence type="predicted"/>
<evidence type="ECO:0000313" key="8">
    <source>
        <dbReference type="EMBL" id="RKL66581.1"/>
    </source>
</evidence>
<dbReference type="PROSITE" id="PS50113">
    <property type="entry name" value="PAC"/>
    <property type="match status" value="1"/>
</dbReference>
<dbReference type="EC" id="2.7.13.3" evidence="2"/>
<dbReference type="RefSeq" id="WP_110935860.1">
    <property type="nucleotide sequence ID" value="NZ_KZ614146.1"/>
</dbReference>
<evidence type="ECO:0000256" key="2">
    <source>
        <dbReference type="ARBA" id="ARBA00012438"/>
    </source>
</evidence>
<dbReference type="PANTHER" id="PTHR43304">
    <property type="entry name" value="PHYTOCHROME-LIKE PROTEIN CPH1"/>
    <property type="match status" value="1"/>
</dbReference>
<dbReference type="InterPro" id="IPR035965">
    <property type="entry name" value="PAS-like_dom_sf"/>
</dbReference>
<keyword evidence="5" id="KW-0418">Kinase</keyword>
<dbReference type="GO" id="GO:0004673">
    <property type="term" value="F:protein histidine kinase activity"/>
    <property type="evidence" value="ECO:0007669"/>
    <property type="project" value="UniProtKB-EC"/>
</dbReference>
<dbReference type="PROSITE" id="PS50112">
    <property type="entry name" value="PAS"/>
    <property type="match status" value="2"/>
</dbReference>
<dbReference type="Gene3D" id="3.30.450.20">
    <property type="entry name" value="PAS domain"/>
    <property type="match status" value="3"/>
</dbReference>
<feature type="domain" description="PAS" evidence="6">
    <location>
        <begin position="11"/>
        <end position="81"/>
    </location>
</feature>
<comment type="catalytic activity">
    <reaction evidence="1">
        <text>ATP + protein L-histidine = ADP + protein N-phospho-L-histidine.</text>
        <dbReference type="EC" id="2.7.13.3"/>
    </reaction>
</comment>
<dbReference type="InterPro" id="IPR052162">
    <property type="entry name" value="Sensor_kinase/Photoreceptor"/>
</dbReference>
<comment type="caution">
    <text evidence="8">The sequence shown here is derived from an EMBL/GenBank/DDBJ whole genome shotgun (WGS) entry which is preliminary data.</text>
</comment>
<dbReference type="SUPFAM" id="SSF55785">
    <property type="entry name" value="PYP-like sensor domain (PAS domain)"/>
    <property type="match status" value="3"/>
</dbReference>
<accession>A0A3A9K892</accession>
<dbReference type="InterPro" id="IPR013655">
    <property type="entry name" value="PAS_fold_3"/>
</dbReference>
<gene>
    <name evidence="8" type="ORF">CR203_14940</name>
</gene>
<keyword evidence="4" id="KW-0808">Transferase</keyword>
<feature type="domain" description="PAC" evidence="7">
    <location>
        <begin position="211"/>
        <end position="262"/>
    </location>
</feature>
<dbReference type="NCBIfam" id="TIGR00229">
    <property type="entry name" value="sensory_box"/>
    <property type="match status" value="2"/>
</dbReference>
<evidence type="ECO:0000259" key="6">
    <source>
        <dbReference type="PROSITE" id="PS50112"/>
    </source>
</evidence>